<dbReference type="GO" id="GO:0016787">
    <property type="term" value="F:hydrolase activity"/>
    <property type="evidence" value="ECO:0007669"/>
    <property type="project" value="UniProtKB-KW"/>
</dbReference>
<feature type="compositionally biased region" description="Basic and acidic residues" evidence="1">
    <location>
        <begin position="375"/>
        <end position="385"/>
    </location>
</feature>
<protein>
    <submittedName>
        <fullName evidence="3">Metal-dependent phosphohydrolase</fullName>
    </submittedName>
</protein>
<name>A0A7H8NJY2_9ACTN</name>
<dbReference type="SUPFAM" id="SSF109604">
    <property type="entry name" value="HD-domain/PDEase-like"/>
    <property type="match status" value="1"/>
</dbReference>
<dbReference type="InterPro" id="IPR003607">
    <property type="entry name" value="HD/PDEase_dom"/>
</dbReference>
<evidence type="ECO:0000256" key="1">
    <source>
        <dbReference type="SAM" id="MobiDB-lite"/>
    </source>
</evidence>
<evidence type="ECO:0000256" key="2">
    <source>
        <dbReference type="SAM" id="Phobius"/>
    </source>
</evidence>
<dbReference type="Proteomes" id="UP000509303">
    <property type="component" value="Chromosome"/>
</dbReference>
<keyword evidence="2" id="KW-0812">Transmembrane</keyword>
<sequence length="426" mass="43080">MTARRGVEAPGAALAFGALIAVGEAVRCRVAPARCREPAPLATTGALGYVALGEVAAASGEVAQVTGPFGWAQAVAVVVAASLAGLVPPVALGQSAHPERVARRVLAVACAALGCQLLHSGTPLGLPASVESLVVPCLLALFGLALLSEAALAASFAWARGGGPYAALLGAELRARRVVGAAVCAAAVVLALAVDTAGEWALPLCGVPLLLAQLAVRRRAAGREADRQTVASLARATEIAGYTPPGHARRVARLGRAVGRELGLSGRALAVIEDAALLHDVGQLSLVDPYPAGATEPLPASEARRIARLGGAVARQTGMPAEVADAVERQAAPYREQPLPARVIRVVNAYEDLTGDPGAPSRGEPTGVCGTGERAGGRAGRDGGEGRAAAGGPSWALGRLWEGTEREYDPEVVAALARVVRRDADA</sequence>
<feature type="transmembrane region" description="Helical" evidence="2">
    <location>
        <begin position="133"/>
        <end position="158"/>
    </location>
</feature>
<dbReference type="PANTHER" id="PTHR45228:SF4">
    <property type="entry name" value="LIPOPROTEIN"/>
    <property type="match status" value="1"/>
</dbReference>
<dbReference type="PANTHER" id="PTHR45228">
    <property type="entry name" value="CYCLIC DI-GMP PHOSPHODIESTERASE TM_0186-RELATED"/>
    <property type="match status" value="1"/>
</dbReference>
<keyword evidence="2" id="KW-0472">Membrane</keyword>
<gene>
    <name evidence="3" type="ORF">HUT08_25195</name>
</gene>
<keyword evidence="4" id="KW-1185">Reference proteome</keyword>
<feature type="region of interest" description="Disordered" evidence="1">
    <location>
        <begin position="354"/>
        <end position="394"/>
    </location>
</feature>
<dbReference type="EMBL" id="CP054929">
    <property type="protein sequence ID" value="QKW54752.1"/>
    <property type="molecule type" value="Genomic_DNA"/>
</dbReference>
<dbReference type="Gene3D" id="1.10.3210.10">
    <property type="entry name" value="Hypothetical protein af1432"/>
    <property type="match status" value="1"/>
</dbReference>
<feature type="transmembrane region" description="Helical" evidence="2">
    <location>
        <begin position="178"/>
        <end position="194"/>
    </location>
</feature>
<evidence type="ECO:0000313" key="4">
    <source>
        <dbReference type="Proteomes" id="UP000509303"/>
    </source>
</evidence>
<evidence type="ECO:0000313" key="3">
    <source>
        <dbReference type="EMBL" id="QKW54752.1"/>
    </source>
</evidence>
<dbReference type="CDD" id="cd00077">
    <property type="entry name" value="HDc"/>
    <property type="match status" value="1"/>
</dbReference>
<feature type="transmembrane region" description="Helical" evidence="2">
    <location>
        <begin position="71"/>
        <end position="92"/>
    </location>
</feature>
<dbReference type="InterPro" id="IPR052020">
    <property type="entry name" value="Cyclic_di-GMP/3'3'-cGAMP_PDE"/>
</dbReference>
<feature type="transmembrane region" description="Helical" evidence="2">
    <location>
        <begin position="104"/>
        <end position="121"/>
    </location>
</feature>
<organism evidence="3 4">
    <name type="scientific">Streptomyces buecherae</name>
    <dbReference type="NCBI Taxonomy" id="2763006"/>
    <lineage>
        <taxon>Bacteria</taxon>
        <taxon>Bacillati</taxon>
        <taxon>Actinomycetota</taxon>
        <taxon>Actinomycetes</taxon>
        <taxon>Kitasatosporales</taxon>
        <taxon>Streptomycetaceae</taxon>
        <taxon>Streptomyces</taxon>
    </lineage>
</organism>
<keyword evidence="3" id="KW-0378">Hydrolase</keyword>
<dbReference type="AlphaFoldDB" id="A0A7H8NJY2"/>
<reference evidence="3 4" key="1">
    <citation type="submission" date="2020-06" db="EMBL/GenBank/DDBJ databases">
        <title>Genome mining for natural products.</title>
        <authorList>
            <person name="Zhang B."/>
            <person name="Shi J."/>
            <person name="Ge H."/>
        </authorList>
    </citation>
    <scope>NUCLEOTIDE SEQUENCE [LARGE SCALE GENOMIC DNA]</scope>
    <source>
        <strain evidence="3 4">NA00687</strain>
    </source>
</reference>
<keyword evidence="2" id="KW-1133">Transmembrane helix</keyword>
<accession>A0A7H8NJY2</accession>
<proteinExistence type="predicted"/>